<dbReference type="EnsemblMetazoa" id="GPPI014380-RA">
    <property type="protein sequence ID" value="GPPI014380-PA"/>
    <property type="gene ID" value="GPPI014380"/>
</dbReference>
<dbReference type="Proteomes" id="UP000092460">
    <property type="component" value="Unassembled WGS sequence"/>
</dbReference>
<sequence>MAINCSLTEMVWCNATVVVYSLMSLLFIFVAKAMIREEDIKISDKGQGLITFAISVIKFRRKLQRLSKCIQIHDWLSSVNFSNITTGDLL</sequence>
<dbReference type="VEuPathDB" id="VectorBase:GPPI014380"/>
<accession>A0A1B0B017</accession>
<reference evidence="3" key="1">
    <citation type="submission" date="2015-01" db="EMBL/GenBank/DDBJ databases">
        <authorList>
            <person name="Aksoy S."/>
            <person name="Warren W."/>
            <person name="Wilson R.K."/>
        </authorList>
    </citation>
    <scope>NUCLEOTIDE SEQUENCE [LARGE SCALE GENOMIC DNA]</scope>
    <source>
        <strain evidence="3">IAEA</strain>
    </source>
</reference>
<protein>
    <submittedName>
        <fullName evidence="2">Uncharacterized protein</fullName>
    </submittedName>
</protein>
<dbReference type="EMBL" id="JXJN01006520">
    <property type="status" value="NOT_ANNOTATED_CDS"/>
    <property type="molecule type" value="Genomic_DNA"/>
</dbReference>
<evidence type="ECO:0000313" key="3">
    <source>
        <dbReference type="Proteomes" id="UP000092460"/>
    </source>
</evidence>
<evidence type="ECO:0000256" key="1">
    <source>
        <dbReference type="SAM" id="Phobius"/>
    </source>
</evidence>
<dbReference type="AlphaFoldDB" id="A0A1B0B017"/>
<reference evidence="2" key="2">
    <citation type="submission" date="2020-05" db="UniProtKB">
        <authorList>
            <consortium name="EnsemblMetazoa"/>
        </authorList>
    </citation>
    <scope>IDENTIFICATION</scope>
    <source>
        <strain evidence="2">IAEA</strain>
    </source>
</reference>
<keyword evidence="1" id="KW-0472">Membrane</keyword>
<keyword evidence="1" id="KW-1133">Transmembrane helix</keyword>
<evidence type="ECO:0000313" key="2">
    <source>
        <dbReference type="EnsemblMetazoa" id="GPPI014380-PA"/>
    </source>
</evidence>
<name>A0A1B0B017_9MUSC</name>
<keyword evidence="1" id="KW-0812">Transmembrane</keyword>
<proteinExistence type="predicted"/>
<feature type="transmembrane region" description="Helical" evidence="1">
    <location>
        <begin position="17"/>
        <end position="35"/>
    </location>
</feature>
<keyword evidence="3" id="KW-1185">Reference proteome</keyword>
<organism evidence="2 3">
    <name type="scientific">Glossina palpalis gambiensis</name>
    <dbReference type="NCBI Taxonomy" id="67801"/>
    <lineage>
        <taxon>Eukaryota</taxon>
        <taxon>Metazoa</taxon>
        <taxon>Ecdysozoa</taxon>
        <taxon>Arthropoda</taxon>
        <taxon>Hexapoda</taxon>
        <taxon>Insecta</taxon>
        <taxon>Pterygota</taxon>
        <taxon>Neoptera</taxon>
        <taxon>Endopterygota</taxon>
        <taxon>Diptera</taxon>
        <taxon>Brachycera</taxon>
        <taxon>Muscomorpha</taxon>
        <taxon>Hippoboscoidea</taxon>
        <taxon>Glossinidae</taxon>
        <taxon>Glossina</taxon>
    </lineage>
</organism>